<keyword evidence="1" id="KW-0245">EGF-like domain</keyword>
<dbReference type="Pfam" id="PF02412">
    <property type="entry name" value="TSP_3"/>
    <property type="match status" value="6"/>
</dbReference>
<comment type="caution">
    <text evidence="8">The sequence shown here is derived from an EMBL/GenBank/DDBJ whole genome shotgun (WGS) entry which is preliminary data.</text>
</comment>
<dbReference type="Pfam" id="PF05735">
    <property type="entry name" value="TSP_C"/>
    <property type="match status" value="1"/>
</dbReference>
<dbReference type="SUPFAM" id="SSF49899">
    <property type="entry name" value="Concanavalin A-like lectins/glucanases"/>
    <property type="match status" value="1"/>
</dbReference>
<dbReference type="Gene3D" id="4.10.1080.10">
    <property type="entry name" value="TSP type-3 repeat"/>
    <property type="match status" value="2"/>
</dbReference>
<keyword evidence="2" id="KW-0732">Signal</keyword>
<name>A0A7D9DG87_PARCT</name>
<keyword evidence="9" id="KW-1185">Reference proteome</keyword>
<accession>A0A7D9DG87</accession>
<gene>
    <name evidence="8" type="ORF">PACLA_8A030177</name>
</gene>
<reference evidence="8" key="1">
    <citation type="submission" date="2020-04" db="EMBL/GenBank/DDBJ databases">
        <authorList>
            <person name="Alioto T."/>
            <person name="Alioto T."/>
            <person name="Gomez Garrido J."/>
        </authorList>
    </citation>
    <scope>NUCLEOTIDE SEQUENCE</scope>
    <source>
        <strain evidence="8">A484AB</strain>
    </source>
</reference>
<dbReference type="InterPro" id="IPR008859">
    <property type="entry name" value="Thrombospondin_C"/>
</dbReference>
<dbReference type="PANTHER" id="PTHR10199:SF100">
    <property type="entry name" value="THROMBOSPONDIN, ISOFORM A"/>
    <property type="match status" value="1"/>
</dbReference>
<dbReference type="InterPro" id="IPR018247">
    <property type="entry name" value="EF_Hand_1_Ca_BS"/>
</dbReference>
<feature type="non-terminal residue" evidence="8">
    <location>
        <position position="810"/>
    </location>
</feature>
<dbReference type="EMBL" id="CACRXK020000743">
    <property type="protein sequence ID" value="CAB3984478.1"/>
    <property type="molecule type" value="Genomic_DNA"/>
</dbReference>
<dbReference type="Gene3D" id="2.10.25.10">
    <property type="entry name" value="Laminin"/>
    <property type="match status" value="1"/>
</dbReference>
<feature type="region of interest" description="Disordered" evidence="7">
    <location>
        <begin position="483"/>
        <end position="542"/>
    </location>
</feature>
<evidence type="ECO:0000313" key="9">
    <source>
        <dbReference type="Proteomes" id="UP001152795"/>
    </source>
</evidence>
<dbReference type="PROSITE" id="PS01186">
    <property type="entry name" value="EGF_2"/>
    <property type="match status" value="1"/>
</dbReference>
<evidence type="ECO:0000256" key="7">
    <source>
        <dbReference type="SAM" id="MobiDB-lite"/>
    </source>
</evidence>
<dbReference type="PANTHER" id="PTHR10199">
    <property type="entry name" value="THROMBOSPONDIN"/>
    <property type="match status" value="1"/>
</dbReference>
<keyword evidence="4" id="KW-0106">Calcium</keyword>
<evidence type="ECO:0000256" key="6">
    <source>
        <dbReference type="ARBA" id="ARBA00023180"/>
    </source>
</evidence>
<feature type="compositionally biased region" description="Acidic residues" evidence="7">
    <location>
        <begin position="531"/>
        <end position="542"/>
    </location>
</feature>
<evidence type="ECO:0000256" key="4">
    <source>
        <dbReference type="ARBA" id="ARBA00022837"/>
    </source>
</evidence>
<dbReference type="InterPro" id="IPR003367">
    <property type="entry name" value="Thrombospondin_3-like_rpt"/>
</dbReference>
<dbReference type="OrthoDB" id="14563at2759"/>
<evidence type="ECO:0000313" key="8">
    <source>
        <dbReference type="EMBL" id="CAB3984478.1"/>
    </source>
</evidence>
<evidence type="ECO:0000256" key="5">
    <source>
        <dbReference type="ARBA" id="ARBA00023157"/>
    </source>
</evidence>
<dbReference type="Proteomes" id="UP001152795">
    <property type="component" value="Unassembled WGS sequence"/>
</dbReference>
<feature type="compositionally biased region" description="Basic and acidic residues" evidence="7">
    <location>
        <begin position="499"/>
        <end position="512"/>
    </location>
</feature>
<protein>
    <submittedName>
        <fullName evidence="8">Cartilage oligomeric matrix</fullName>
    </submittedName>
</protein>
<dbReference type="SUPFAM" id="SSF103647">
    <property type="entry name" value="TSP type-3 repeat"/>
    <property type="match status" value="2"/>
</dbReference>
<keyword evidence="5" id="KW-1015">Disulfide bond</keyword>
<dbReference type="FunFam" id="2.60.120.200:FF:000002">
    <property type="entry name" value="Thrombospondin 3"/>
    <property type="match status" value="1"/>
</dbReference>
<dbReference type="PROSITE" id="PS51234">
    <property type="entry name" value="TSP3"/>
    <property type="match status" value="2"/>
</dbReference>
<evidence type="ECO:0000256" key="1">
    <source>
        <dbReference type="ARBA" id="ARBA00022536"/>
    </source>
</evidence>
<sequence length="810" mass="88667">MTEHDILPTPAALRQQEKIRVKDNNKTTTRCGQEKQIKGMQAIITKLNKFCLTFRKQKRIEVTKDDLEQLEKSITEKVVTEMKVMLRTCGLCQQRFVPPPPRNFQPRFMPRKIPQSSKIQTKLLNLQAPSTSCVSGENGCETSTTMATTTKASTTMAATTEAPTTMATTTKAPTTMATTTKAPTTMAATTKASTTMATTTKAPTTMAATTKAPTTMATTTKASTTMATTTKAPTTMAATTKASTTMAATTKAPTTMATTIKAPTTMAATTKAPTTMATTTKTSTTMAAITKAPTSIATTTTKPSSLLREIVLKRTECSPGQPDCKNYIDCSIDKRSGETHCKCKVGYAGDGHVCGKDSDIDGFPDEELSCEKTTCGKDNCPAKPNSSQKNADGDELGDACDPDKDNDGIINKRDICEELYNPTQEDVDKDGIGDLYACSDDYDGDGFVSSDNCPYVKNVDQMDSDGDGIGDLCDNCPLVSNPKQVDKDNDLQGDECDTDHDGDRDGVDDSKDNCLFNINPDQLDTDKDGQGDECDSDDDNDGIPDELDNCRLIVNTDQKDGIGFGVGDACRDDFDGDSVVNSKDSCPENSEFSEVDFRRFQAINLDPKEENQKDPVWKIRNEGKEIEQLENSDPGLAVGYQSFSNLDYTGTFYVDTERDNDFIGIVFGYQSSSKFYTAMWKKSGQIYWDRKPFFATSATGLTIKAVQSKTGPGPELRNALWSSETINKDQVKVLWQDMNKIGWKGKTAYRWQLKHRPQTGLIRLRISNGTENIIDSGRIIDQAYKGGRVGVMVFSQEKVIWSNVVWECNN</sequence>
<dbReference type="PROSITE" id="PS00018">
    <property type="entry name" value="EF_HAND_1"/>
    <property type="match status" value="1"/>
</dbReference>
<keyword evidence="3" id="KW-0677">Repeat</keyword>
<dbReference type="InterPro" id="IPR017897">
    <property type="entry name" value="Thrombospondin_3_rpt"/>
</dbReference>
<evidence type="ECO:0000256" key="2">
    <source>
        <dbReference type="ARBA" id="ARBA00022729"/>
    </source>
</evidence>
<dbReference type="Gene3D" id="2.60.120.200">
    <property type="match status" value="1"/>
</dbReference>
<keyword evidence="6" id="KW-0325">Glycoprotein</keyword>
<dbReference type="GO" id="GO:0007155">
    <property type="term" value="P:cell adhesion"/>
    <property type="evidence" value="ECO:0007669"/>
    <property type="project" value="InterPro"/>
</dbReference>
<dbReference type="AlphaFoldDB" id="A0A7D9DG87"/>
<dbReference type="FunFam" id="4.10.1080.10:FF:000001">
    <property type="entry name" value="Thrombospondin 3"/>
    <property type="match status" value="1"/>
</dbReference>
<proteinExistence type="predicted"/>
<organism evidence="8 9">
    <name type="scientific">Paramuricea clavata</name>
    <name type="common">Red gorgonian</name>
    <name type="synonym">Violescent sea-whip</name>
    <dbReference type="NCBI Taxonomy" id="317549"/>
    <lineage>
        <taxon>Eukaryota</taxon>
        <taxon>Metazoa</taxon>
        <taxon>Cnidaria</taxon>
        <taxon>Anthozoa</taxon>
        <taxon>Octocorallia</taxon>
        <taxon>Malacalcyonacea</taxon>
        <taxon>Plexauridae</taxon>
        <taxon>Paramuricea</taxon>
    </lineage>
</organism>
<dbReference type="InterPro" id="IPR000742">
    <property type="entry name" value="EGF"/>
</dbReference>
<dbReference type="GO" id="GO:0005576">
    <property type="term" value="C:extracellular region"/>
    <property type="evidence" value="ECO:0007669"/>
    <property type="project" value="InterPro"/>
</dbReference>
<dbReference type="InterPro" id="IPR028974">
    <property type="entry name" value="TSP_type-3_rpt"/>
</dbReference>
<feature type="region of interest" description="Disordered" evidence="7">
    <location>
        <begin position="382"/>
        <end position="405"/>
    </location>
</feature>
<evidence type="ECO:0000256" key="3">
    <source>
        <dbReference type="ARBA" id="ARBA00022737"/>
    </source>
</evidence>
<dbReference type="GO" id="GO:0005509">
    <property type="term" value="F:calcium ion binding"/>
    <property type="evidence" value="ECO:0007669"/>
    <property type="project" value="UniProtKB-UniRule"/>
</dbReference>
<dbReference type="InterPro" id="IPR013320">
    <property type="entry name" value="ConA-like_dom_sf"/>
</dbReference>
<dbReference type="PROSITE" id="PS51236">
    <property type="entry name" value="TSP_CTER"/>
    <property type="match status" value="1"/>
</dbReference>